<dbReference type="OrthoDB" id="271923at2759"/>
<feature type="compositionally biased region" description="Low complexity" evidence="1">
    <location>
        <begin position="289"/>
        <end position="298"/>
    </location>
</feature>
<evidence type="ECO:0000313" key="2">
    <source>
        <dbReference type="EMBL" id="GET90051.1"/>
    </source>
</evidence>
<organism evidence="2 3">
    <name type="scientific">Leishmania tarentolae</name>
    <name type="common">Sauroleishmania tarentolae</name>
    <dbReference type="NCBI Taxonomy" id="5689"/>
    <lineage>
        <taxon>Eukaryota</taxon>
        <taxon>Discoba</taxon>
        <taxon>Euglenozoa</taxon>
        <taxon>Kinetoplastea</taxon>
        <taxon>Metakinetoplastina</taxon>
        <taxon>Trypanosomatida</taxon>
        <taxon>Trypanosomatidae</taxon>
        <taxon>Leishmaniinae</taxon>
        <taxon>Leishmania</taxon>
        <taxon>lizard Leishmania</taxon>
    </lineage>
</organism>
<protein>
    <submittedName>
        <fullName evidence="2">Uncharacterized protein</fullName>
    </submittedName>
</protein>
<proteinExistence type="predicted"/>
<evidence type="ECO:0000313" key="3">
    <source>
        <dbReference type="Proteomes" id="UP000419144"/>
    </source>
</evidence>
<comment type="caution">
    <text evidence="2">The sequence shown here is derived from an EMBL/GenBank/DDBJ whole genome shotgun (WGS) entry which is preliminary data.</text>
</comment>
<accession>A0A640KLB6</accession>
<evidence type="ECO:0000256" key="1">
    <source>
        <dbReference type="SAM" id="MobiDB-lite"/>
    </source>
</evidence>
<gene>
    <name evidence="2" type="ORF">LtaPh_2813600</name>
</gene>
<dbReference type="Proteomes" id="UP000419144">
    <property type="component" value="Unassembled WGS sequence"/>
</dbReference>
<name>A0A640KLB6_LEITA</name>
<dbReference type="AlphaFoldDB" id="A0A640KLB6"/>
<dbReference type="EMBL" id="BLBS01000039">
    <property type="protein sequence ID" value="GET90051.1"/>
    <property type="molecule type" value="Genomic_DNA"/>
</dbReference>
<dbReference type="VEuPathDB" id="TriTrypDB:LtaPh_2813600"/>
<sequence length="439" mass="47955">MTSRQPTRRLVDVLKQNSKKVLDRHAAQLAAAASSLPAEAIQTRFLRNQFLINPKSLQLLSTEEQLARWHVFGVYKPPFCPMRRAEAAENYHNVSVESFVESALHSKDIYPVLKRVLKPSEVHVRVLYNLDSFASGPVLVSVSDVHRYATSLQTTTMEYDVIVGGHLPVHGTGNQSVIDMAHLFPGASPPLPSRDDGADAEKASAVVPQAHYEVKENGYYSVHPVSLLHIVIRSPPTSQPPMLERFAREHLGTCVIGDPLVVGELMQLRSNPAALSSHTSASPTKKSSHSGQGSGAASDNARSGSTRDPAAHAAAMKLAANPHIVLRRGDCDFPRVFMHLREVRIDTAAETHRTTSEGIYAQDSLSMPHGATVALAGSHHSGEALSEDMQSQQFSQARGIQVHCRKCFNGLLQKQLNVSCKSRRVGLLDGTWTPQAEYL</sequence>
<feature type="region of interest" description="Disordered" evidence="1">
    <location>
        <begin position="273"/>
        <end position="312"/>
    </location>
</feature>
<reference evidence="2" key="1">
    <citation type="submission" date="2019-11" db="EMBL/GenBank/DDBJ databases">
        <title>Leishmania tarentolae CDS.</title>
        <authorList>
            <person name="Goto Y."/>
            <person name="Yamagishi J."/>
        </authorList>
    </citation>
    <scope>NUCLEOTIDE SEQUENCE [LARGE SCALE GENOMIC DNA]</scope>
    <source>
        <strain evidence="2">Parrot Tar II</strain>
    </source>
</reference>
<keyword evidence="3" id="KW-1185">Reference proteome</keyword>
<feature type="compositionally biased region" description="Polar residues" evidence="1">
    <location>
        <begin position="273"/>
        <end position="285"/>
    </location>
</feature>